<feature type="transmembrane region" description="Helical" evidence="12">
    <location>
        <begin position="88"/>
        <end position="109"/>
    </location>
</feature>
<evidence type="ECO:0000256" key="5">
    <source>
        <dbReference type="ARBA" id="ARBA00022519"/>
    </source>
</evidence>
<evidence type="ECO:0000256" key="6">
    <source>
        <dbReference type="ARBA" id="ARBA00022556"/>
    </source>
</evidence>
<dbReference type="Pfam" id="PF00892">
    <property type="entry name" value="EamA"/>
    <property type="match status" value="2"/>
</dbReference>
<dbReference type="AlphaFoldDB" id="A0A7M2Z1F0"/>
<feature type="domain" description="EamA" evidence="13">
    <location>
        <begin position="142"/>
        <end position="272"/>
    </location>
</feature>
<keyword evidence="7 12" id="KW-0812">Transmembrane</keyword>
<feature type="transmembrane region" description="Helical" evidence="12">
    <location>
        <begin position="35"/>
        <end position="53"/>
    </location>
</feature>
<dbReference type="SUPFAM" id="SSF103481">
    <property type="entry name" value="Multidrug resistance efflux transporter EmrE"/>
    <property type="match status" value="2"/>
</dbReference>
<evidence type="ECO:0000256" key="2">
    <source>
        <dbReference type="ARBA" id="ARBA00007362"/>
    </source>
</evidence>
<comment type="similarity">
    <text evidence="2">Belongs to the EamA transporter family.</text>
</comment>
<keyword evidence="9 12" id="KW-1133">Transmembrane helix</keyword>
<dbReference type="InterPro" id="IPR000620">
    <property type="entry name" value="EamA_dom"/>
</dbReference>
<proteinExistence type="inferred from homology"/>
<sequence length="274" mass="28206">MVPLPALLLALAAAFLHAFWNLLLARARDPESATAIALVTAVVAFAPVTAATWRLDARVWPFIAVTSVLQLIYFALLATAYRKAELSFVYPLARGLAPVLVLVVGGTALAQATSAAQVAGVFLVAAGVLLVRGLRRPSRSGGLAFALGIAACIAAYTLLDKHGIRYAAPITYLELSMIPATIGYAGTVLLVKGRARVRAELGFPAVLAGLATFAAYALVLAALERASAASVAAVRETSVVLATALAAPLLRERVTRSRLAGAALVAAGIALLAS</sequence>
<comment type="caution">
    <text evidence="14">The sequence shown here is derived from an EMBL/GenBank/DDBJ whole genome shotgun (WGS) entry which is preliminary data.</text>
</comment>
<protein>
    <submittedName>
        <fullName evidence="14">EamA-like transporter family</fullName>
    </submittedName>
</protein>
<comment type="subcellular location">
    <subcellularLocation>
        <location evidence="1">Cell membrane</location>
        <topology evidence="1">Multi-pass membrane protein</topology>
    </subcellularLocation>
</comment>
<keyword evidence="5" id="KW-0997">Cell inner membrane</keyword>
<feature type="transmembrane region" description="Helical" evidence="12">
    <location>
        <begin position="6"/>
        <end position="23"/>
    </location>
</feature>
<dbReference type="PANTHER" id="PTHR30561">
    <property type="entry name" value="SMR FAMILY PROTON-DEPENDENT DRUG EFFLUX TRANSPORTER SUGE"/>
    <property type="match status" value="1"/>
</dbReference>
<organism evidence="14 15">
    <name type="scientific">Gaiella occulta</name>
    <dbReference type="NCBI Taxonomy" id="1002870"/>
    <lineage>
        <taxon>Bacteria</taxon>
        <taxon>Bacillati</taxon>
        <taxon>Actinomycetota</taxon>
        <taxon>Thermoleophilia</taxon>
        <taxon>Gaiellales</taxon>
        <taxon>Gaiellaceae</taxon>
        <taxon>Gaiella</taxon>
    </lineage>
</organism>
<keyword evidence="11 12" id="KW-0472">Membrane</keyword>
<evidence type="ECO:0000256" key="11">
    <source>
        <dbReference type="ARBA" id="ARBA00023136"/>
    </source>
</evidence>
<dbReference type="PANTHER" id="PTHR30561:SF9">
    <property type="entry name" value="4-AMINO-4-DEOXY-L-ARABINOSE-PHOSPHOUNDECAPRENOL FLIPPASE SUBUNIT ARNF-RELATED"/>
    <property type="match status" value="1"/>
</dbReference>
<keyword evidence="8" id="KW-0448">Lipopolysaccharide biosynthesis</keyword>
<dbReference type="EMBL" id="QQZY01000001">
    <property type="protein sequence ID" value="RDI76120.1"/>
    <property type="molecule type" value="Genomic_DNA"/>
</dbReference>
<gene>
    <name evidence="14" type="ORF">Gocc_0539</name>
</gene>
<evidence type="ECO:0000259" key="13">
    <source>
        <dbReference type="Pfam" id="PF00892"/>
    </source>
</evidence>
<keyword evidence="6" id="KW-0441">Lipid A biosynthesis</keyword>
<dbReference type="GO" id="GO:0022857">
    <property type="term" value="F:transmembrane transporter activity"/>
    <property type="evidence" value="ECO:0007669"/>
    <property type="project" value="InterPro"/>
</dbReference>
<dbReference type="InterPro" id="IPR037185">
    <property type="entry name" value="EmrE-like"/>
</dbReference>
<feature type="transmembrane region" description="Helical" evidence="12">
    <location>
        <begin position="59"/>
        <end position="81"/>
    </location>
</feature>
<evidence type="ECO:0000256" key="4">
    <source>
        <dbReference type="ARBA" id="ARBA00022516"/>
    </source>
</evidence>
<feature type="transmembrane region" description="Helical" evidence="12">
    <location>
        <begin position="171"/>
        <end position="191"/>
    </location>
</feature>
<evidence type="ECO:0000256" key="12">
    <source>
        <dbReference type="SAM" id="Phobius"/>
    </source>
</evidence>
<evidence type="ECO:0000256" key="9">
    <source>
        <dbReference type="ARBA" id="ARBA00022989"/>
    </source>
</evidence>
<accession>A0A7M2Z1F0</accession>
<evidence type="ECO:0000313" key="14">
    <source>
        <dbReference type="EMBL" id="RDI76120.1"/>
    </source>
</evidence>
<evidence type="ECO:0000256" key="7">
    <source>
        <dbReference type="ARBA" id="ARBA00022692"/>
    </source>
</evidence>
<reference evidence="14 15" key="1">
    <citation type="submission" date="2018-07" db="EMBL/GenBank/DDBJ databases">
        <title>High-quality-draft genome sequence of Gaiella occulta.</title>
        <authorList>
            <person name="Severino R."/>
            <person name="Froufe H.J.C."/>
            <person name="Rainey F.A."/>
            <person name="Barroso C."/>
            <person name="Albuquerque L."/>
            <person name="Lobo-Da-Cunha A."/>
            <person name="Da Costa M.S."/>
            <person name="Egas C."/>
        </authorList>
    </citation>
    <scope>NUCLEOTIDE SEQUENCE [LARGE SCALE GENOMIC DNA]</scope>
    <source>
        <strain evidence="14 15">F2-233</strain>
    </source>
</reference>
<evidence type="ECO:0000256" key="3">
    <source>
        <dbReference type="ARBA" id="ARBA00022475"/>
    </source>
</evidence>
<evidence type="ECO:0000256" key="1">
    <source>
        <dbReference type="ARBA" id="ARBA00004651"/>
    </source>
</evidence>
<feature type="transmembrane region" description="Helical" evidence="12">
    <location>
        <begin position="203"/>
        <end position="223"/>
    </location>
</feature>
<keyword evidence="3" id="KW-1003">Cell membrane</keyword>
<feature type="transmembrane region" description="Helical" evidence="12">
    <location>
        <begin position="141"/>
        <end position="159"/>
    </location>
</feature>
<dbReference type="Proteomes" id="UP000254134">
    <property type="component" value="Unassembled WGS sequence"/>
</dbReference>
<dbReference type="Gene3D" id="1.10.3730.20">
    <property type="match status" value="2"/>
</dbReference>
<feature type="transmembrane region" description="Helical" evidence="12">
    <location>
        <begin position="229"/>
        <end position="250"/>
    </location>
</feature>
<keyword evidence="10" id="KW-0443">Lipid metabolism</keyword>
<evidence type="ECO:0000256" key="10">
    <source>
        <dbReference type="ARBA" id="ARBA00023098"/>
    </source>
</evidence>
<dbReference type="GO" id="GO:0005886">
    <property type="term" value="C:plasma membrane"/>
    <property type="evidence" value="ECO:0007669"/>
    <property type="project" value="UniProtKB-SubCell"/>
</dbReference>
<name>A0A7M2Z1F0_9ACTN</name>
<dbReference type="InterPro" id="IPR000390">
    <property type="entry name" value="Small_drug/metabolite_transptr"/>
</dbReference>
<evidence type="ECO:0000313" key="15">
    <source>
        <dbReference type="Proteomes" id="UP000254134"/>
    </source>
</evidence>
<keyword evidence="4" id="KW-0444">Lipid biosynthesis</keyword>
<keyword evidence="15" id="KW-1185">Reference proteome</keyword>
<feature type="domain" description="EamA" evidence="13">
    <location>
        <begin position="5"/>
        <end position="131"/>
    </location>
</feature>
<dbReference type="GO" id="GO:0009103">
    <property type="term" value="P:lipopolysaccharide biosynthetic process"/>
    <property type="evidence" value="ECO:0007669"/>
    <property type="project" value="UniProtKB-KW"/>
</dbReference>
<reference evidence="15" key="2">
    <citation type="journal article" date="2019" name="MicrobiologyOpen">
        <title>High-quality draft genome sequence of Gaiella occulta isolated from a 150 meter deep mineral water borehole and comparison with the genome sequences of other deep-branching lineages of the phylum Actinobacteria.</title>
        <authorList>
            <person name="Severino R."/>
            <person name="Froufe H.J.C."/>
            <person name="Barroso C."/>
            <person name="Albuquerque L."/>
            <person name="Lobo-da-Cunha A."/>
            <person name="da Costa M.S."/>
            <person name="Egas C."/>
        </authorList>
    </citation>
    <scope>NUCLEOTIDE SEQUENCE [LARGE SCALE GENOMIC DNA]</scope>
    <source>
        <strain evidence="15">F2-233</strain>
    </source>
</reference>
<evidence type="ECO:0000256" key="8">
    <source>
        <dbReference type="ARBA" id="ARBA00022985"/>
    </source>
</evidence>
<feature type="transmembrane region" description="Helical" evidence="12">
    <location>
        <begin position="115"/>
        <end position="134"/>
    </location>
</feature>